<dbReference type="Proteomes" id="UP000054144">
    <property type="component" value="Unassembled WGS sequence"/>
</dbReference>
<dbReference type="OrthoDB" id="6604875at2759"/>
<name>A0A0D7AG26_9AGAR</name>
<evidence type="ECO:0000256" key="1">
    <source>
        <dbReference type="SAM" id="Phobius"/>
    </source>
</evidence>
<proteinExistence type="predicted"/>
<feature type="domain" description="Distal membrane-arm assembly complex protein 1-like" evidence="2">
    <location>
        <begin position="21"/>
        <end position="65"/>
    </location>
</feature>
<dbReference type="AlphaFoldDB" id="A0A0D7AG26"/>
<protein>
    <recommendedName>
        <fullName evidence="2">Distal membrane-arm assembly complex protein 1-like domain-containing protein</fullName>
    </recommendedName>
</protein>
<evidence type="ECO:0000313" key="4">
    <source>
        <dbReference type="Proteomes" id="UP000054144"/>
    </source>
</evidence>
<keyword evidence="4" id="KW-1185">Reference proteome</keyword>
<dbReference type="InterPro" id="IPR028036">
    <property type="entry name" value="DMAC1-like_dom"/>
</dbReference>
<dbReference type="EMBL" id="KN881676">
    <property type="protein sequence ID" value="KIY50377.1"/>
    <property type="molecule type" value="Genomic_DNA"/>
</dbReference>
<gene>
    <name evidence="3" type="ORF">FISHEDRAFT_71980</name>
</gene>
<dbReference type="Pfam" id="PF15055">
    <property type="entry name" value="DMAC1_Dmo2"/>
    <property type="match status" value="1"/>
</dbReference>
<reference evidence="3 4" key="1">
    <citation type="journal article" date="2015" name="Fungal Genet. Biol.">
        <title>Evolution of novel wood decay mechanisms in Agaricales revealed by the genome sequences of Fistulina hepatica and Cylindrobasidium torrendii.</title>
        <authorList>
            <person name="Floudas D."/>
            <person name="Held B.W."/>
            <person name="Riley R."/>
            <person name="Nagy L.G."/>
            <person name="Koehler G."/>
            <person name="Ransdell A.S."/>
            <person name="Younus H."/>
            <person name="Chow J."/>
            <person name="Chiniquy J."/>
            <person name="Lipzen A."/>
            <person name="Tritt A."/>
            <person name="Sun H."/>
            <person name="Haridas S."/>
            <person name="LaButti K."/>
            <person name="Ohm R.A."/>
            <person name="Kues U."/>
            <person name="Blanchette R.A."/>
            <person name="Grigoriev I.V."/>
            <person name="Minto R.E."/>
            <person name="Hibbett D.S."/>
        </authorList>
    </citation>
    <scope>NUCLEOTIDE SEQUENCE [LARGE SCALE GENOMIC DNA]</scope>
    <source>
        <strain evidence="3 4">ATCC 64428</strain>
    </source>
</reference>
<accession>A0A0D7AG26</accession>
<feature type="transmembrane region" description="Helical" evidence="1">
    <location>
        <begin position="55"/>
        <end position="72"/>
    </location>
</feature>
<sequence length="94" mass="10272">MSQNESTAVKTPVDQKPEFEDCLPCRIVGCGTLGAVGLWAAYEARLPRYTRGHKLFLGGIAIGAITSAIIRWKPENFVRRRCTSTLPSSSSDDT</sequence>
<evidence type="ECO:0000313" key="3">
    <source>
        <dbReference type="EMBL" id="KIY50377.1"/>
    </source>
</evidence>
<organism evidence="3 4">
    <name type="scientific">Fistulina hepatica ATCC 64428</name>
    <dbReference type="NCBI Taxonomy" id="1128425"/>
    <lineage>
        <taxon>Eukaryota</taxon>
        <taxon>Fungi</taxon>
        <taxon>Dikarya</taxon>
        <taxon>Basidiomycota</taxon>
        <taxon>Agaricomycotina</taxon>
        <taxon>Agaricomycetes</taxon>
        <taxon>Agaricomycetidae</taxon>
        <taxon>Agaricales</taxon>
        <taxon>Fistulinaceae</taxon>
        <taxon>Fistulina</taxon>
    </lineage>
</organism>
<keyword evidence="1" id="KW-0812">Transmembrane</keyword>
<evidence type="ECO:0000259" key="2">
    <source>
        <dbReference type="Pfam" id="PF15055"/>
    </source>
</evidence>
<keyword evidence="1" id="KW-0472">Membrane</keyword>
<keyword evidence="1" id="KW-1133">Transmembrane helix</keyword>